<dbReference type="RefSeq" id="WP_155446365.1">
    <property type="nucleotide sequence ID" value="NZ_JAOQNR010000008.1"/>
</dbReference>
<evidence type="ECO:0000256" key="1">
    <source>
        <dbReference type="ARBA" id="ARBA00023118"/>
    </source>
</evidence>
<evidence type="ECO:0000313" key="2">
    <source>
        <dbReference type="EMBL" id="MTV31682.1"/>
    </source>
</evidence>
<dbReference type="InterPro" id="IPR021124">
    <property type="entry name" value="CRISPR-assoc_prot_Cas5"/>
</dbReference>
<proteinExistence type="predicted"/>
<name>A0A6N8DM76_RHOAC</name>
<dbReference type="Gene3D" id="3.30.70.2660">
    <property type="match status" value="1"/>
</dbReference>
<dbReference type="AlphaFoldDB" id="A0A6N8DM76"/>
<sequence length="242" mass="27058">MSDPSWLILRLEAPLLAFGGVTIDHIGVTRDFPAQSMLAGLLANALGFERTDWDKIQSLQDRLVFAARRDRGDEMSPMTDVQNAWLEKNSGWTTRETLEGRSEANYPHRRRRDYHMDARVMVALRLEPAEQQPDFDALAAVLERPARPLFIGRKPCLPSAPMLLPGRVTAPDAYTALLAIAGEPNATPKKMRALWPQGEGPETGENVWRMIDLPDLRNWRTGLHGGTRRIVEGTVFAPEIAA</sequence>
<gene>
    <name evidence="2" type="primary">cas5e</name>
    <name evidence="2" type="ORF">GJ654_11830</name>
</gene>
<accession>A0A6N8DM76</accession>
<dbReference type="Pfam" id="PF09704">
    <property type="entry name" value="Cas_Cas5d"/>
    <property type="match status" value="1"/>
</dbReference>
<dbReference type="Proteomes" id="UP000439113">
    <property type="component" value="Unassembled WGS sequence"/>
</dbReference>
<dbReference type="InterPro" id="IPR013422">
    <property type="entry name" value="CRISPR-assoc_prot_Cas5_N"/>
</dbReference>
<dbReference type="InterPro" id="IPR010147">
    <property type="entry name" value="CRISPR-assoc_prot_CasD"/>
</dbReference>
<dbReference type="OrthoDB" id="5704083at2"/>
<reference evidence="2 3" key="1">
    <citation type="submission" date="2019-11" db="EMBL/GenBank/DDBJ databases">
        <title>Whole-genome sequence of a Rhodoblastus acidophilus DSM 142.</title>
        <authorList>
            <person name="Kyndt J.A."/>
            <person name="Meyer T.E."/>
        </authorList>
    </citation>
    <scope>NUCLEOTIDE SEQUENCE [LARGE SCALE GENOMIC DNA]</scope>
    <source>
        <strain evidence="2 3">DSM 142</strain>
    </source>
</reference>
<protein>
    <submittedName>
        <fullName evidence="2">Type I-E CRISPR-associated protein Cas5/CasD</fullName>
    </submittedName>
</protein>
<comment type="caution">
    <text evidence="2">The sequence shown here is derived from an EMBL/GenBank/DDBJ whole genome shotgun (WGS) entry which is preliminary data.</text>
</comment>
<dbReference type="GO" id="GO:0003723">
    <property type="term" value="F:RNA binding"/>
    <property type="evidence" value="ECO:0007669"/>
    <property type="project" value="InterPro"/>
</dbReference>
<dbReference type="CDD" id="cd09756">
    <property type="entry name" value="Cas5_I-E"/>
    <property type="match status" value="1"/>
</dbReference>
<dbReference type="NCBIfam" id="TIGR02593">
    <property type="entry name" value="CRISPR_cas5"/>
    <property type="match status" value="1"/>
</dbReference>
<dbReference type="NCBIfam" id="TIGR01868">
    <property type="entry name" value="casD_Cas5e"/>
    <property type="match status" value="1"/>
</dbReference>
<dbReference type="GO" id="GO:0043571">
    <property type="term" value="P:maintenance of CRISPR repeat elements"/>
    <property type="evidence" value="ECO:0007669"/>
    <property type="project" value="InterPro"/>
</dbReference>
<evidence type="ECO:0000313" key="3">
    <source>
        <dbReference type="Proteomes" id="UP000439113"/>
    </source>
</evidence>
<organism evidence="2 3">
    <name type="scientific">Rhodoblastus acidophilus</name>
    <name type="common">Rhodopseudomonas acidophila</name>
    <dbReference type="NCBI Taxonomy" id="1074"/>
    <lineage>
        <taxon>Bacteria</taxon>
        <taxon>Pseudomonadati</taxon>
        <taxon>Pseudomonadota</taxon>
        <taxon>Alphaproteobacteria</taxon>
        <taxon>Hyphomicrobiales</taxon>
        <taxon>Rhodoblastaceae</taxon>
        <taxon>Rhodoblastus</taxon>
    </lineage>
</organism>
<keyword evidence="1" id="KW-0051">Antiviral defense</keyword>
<dbReference type="GO" id="GO:0051607">
    <property type="term" value="P:defense response to virus"/>
    <property type="evidence" value="ECO:0007669"/>
    <property type="project" value="UniProtKB-KW"/>
</dbReference>
<dbReference type="EMBL" id="WNKS01000009">
    <property type="protein sequence ID" value="MTV31682.1"/>
    <property type="molecule type" value="Genomic_DNA"/>
</dbReference>